<evidence type="ECO:0000313" key="5">
    <source>
        <dbReference type="Proteomes" id="UP001240157"/>
    </source>
</evidence>
<dbReference type="InterPro" id="IPR007921">
    <property type="entry name" value="CHAP_dom"/>
</dbReference>
<organism evidence="4 5">
    <name type="scientific">Staphylococcus chromogenes</name>
    <name type="common">Staphylococcus hyicus subsp. chromogenes</name>
    <dbReference type="NCBI Taxonomy" id="46126"/>
    <lineage>
        <taxon>Bacteria</taxon>
        <taxon>Bacillati</taxon>
        <taxon>Bacillota</taxon>
        <taxon>Bacilli</taxon>
        <taxon>Bacillales</taxon>
        <taxon>Staphylococcaceae</taxon>
        <taxon>Staphylococcus</taxon>
    </lineage>
</organism>
<dbReference type="Pfam" id="PF08460">
    <property type="entry name" value="SH3_5"/>
    <property type="match status" value="2"/>
</dbReference>
<comment type="caution">
    <text evidence="4">The sequence shown here is derived from an EMBL/GenBank/DDBJ whole genome shotgun (WGS) entry which is preliminary data.</text>
</comment>
<dbReference type="Pfam" id="PF05257">
    <property type="entry name" value="CHAP"/>
    <property type="match status" value="1"/>
</dbReference>
<dbReference type="Gene3D" id="3.90.1720.10">
    <property type="entry name" value="endopeptidase domain like (from Nostoc punctiforme)"/>
    <property type="match status" value="1"/>
</dbReference>
<evidence type="ECO:0000313" key="4">
    <source>
        <dbReference type="EMBL" id="MDQ7175197.1"/>
    </source>
</evidence>
<reference evidence="4 5" key="1">
    <citation type="submission" date="2023-08" db="EMBL/GenBank/DDBJ databases">
        <title>Whole genome sequencing of Staphylococcus chromogenes NNSch 2386.</title>
        <authorList>
            <person name="Kropotov V.S."/>
            <person name="Boriskina E.V."/>
            <person name="Gordinskaya N.A."/>
            <person name="Shkurkina I.S."/>
            <person name="Kryazhev D.V."/>
            <person name="Alekseeva A.E."/>
            <person name="Makhova M.A."/>
        </authorList>
    </citation>
    <scope>NUCLEOTIDE SEQUENCE [LARGE SCALE GENOMIC DNA]</scope>
    <source>
        <strain evidence="4 5">NNSch 2386</strain>
    </source>
</reference>
<evidence type="ECO:0000256" key="2">
    <source>
        <dbReference type="ARBA" id="ARBA00011901"/>
    </source>
</evidence>
<name>A0ABD5AV38_STACR</name>
<accession>A0ABD5AV38</accession>
<dbReference type="Gene3D" id="2.30.30.40">
    <property type="entry name" value="SH3 Domains"/>
    <property type="match status" value="2"/>
</dbReference>
<dbReference type="GO" id="GO:0008745">
    <property type="term" value="F:N-acetylmuramoyl-L-alanine amidase activity"/>
    <property type="evidence" value="ECO:0007669"/>
    <property type="project" value="UniProtKB-EC"/>
</dbReference>
<dbReference type="RefSeq" id="WP_232160012.1">
    <property type="nucleotide sequence ID" value="NZ_CP118953.1"/>
</dbReference>
<comment type="catalytic activity">
    <reaction evidence="1">
        <text>Hydrolyzes the link between N-acetylmuramoyl residues and L-amino acid residues in certain cell-wall glycopeptides.</text>
        <dbReference type="EC" id="3.5.1.28"/>
    </reaction>
</comment>
<evidence type="ECO:0000256" key="1">
    <source>
        <dbReference type="ARBA" id="ARBA00001561"/>
    </source>
</evidence>
<dbReference type="Proteomes" id="UP001240157">
    <property type="component" value="Unassembled WGS sequence"/>
</dbReference>
<proteinExistence type="predicted"/>
<dbReference type="SMART" id="SM00287">
    <property type="entry name" value="SH3b"/>
    <property type="match status" value="2"/>
</dbReference>
<sequence length="445" mass="50323">MTFKKSKFSKGLKVGLGSIVIISGLTYITPSISNQITSDNSLKNFTHSIQSLGLKNLLKNETVMAATINKDTWSQVDGVKYLQNHIGVGVDFDGKYGYQCMDLAIDYMYKLSNGNVRLFGNAYQAKNNNLGNYAKVYNNTPDFLPQPGDIVVWYPRWWNSNYGHIGIIKEANLNKFTSLEQNKKGDLTYGEVGKLGTHDYSDVAYFIRPNFSDVNHNPDTSYSDTKLDPQSVVGDWSKTRSGITFRNENGQFTVTKKEGAAVYGEPNNDGKQVTTLKPNTTLNYDYKYVNDGYVWVGFEKEGKRYYVQTGFSDGKIGYKINSQPFGAFTKVNFGENSYSDTPYNSNAITTDWSKTKSGITMRYENGRFKATKDSGVAIYSEPNNDGKQFDTLKKGQYLIYDYKYINDGYVWVGFEKNGKRYYAQVGFSDGKYGYKPNTQPFGQFY</sequence>
<gene>
    <name evidence="4" type="ORF">RCF65_04265</name>
</gene>
<dbReference type="PROSITE" id="PS50911">
    <property type="entry name" value="CHAP"/>
    <property type="match status" value="1"/>
</dbReference>
<dbReference type="EMBL" id="JAVGJF010000017">
    <property type="protein sequence ID" value="MDQ7175197.1"/>
    <property type="molecule type" value="Genomic_DNA"/>
</dbReference>
<protein>
    <recommendedName>
        <fullName evidence="2">N-acetylmuramoyl-L-alanine amidase</fullName>
        <ecNumber evidence="2">3.5.1.28</ecNumber>
    </recommendedName>
</protein>
<dbReference type="SUPFAM" id="SSF54001">
    <property type="entry name" value="Cysteine proteinases"/>
    <property type="match status" value="1"/>
</dbReference>
<dbReference type="EC" id="3.5.1.28" evidence="2"/>
<evidence type="ECO:0000259" key="3">
    <source>
        <dbReference type="PROSITE" id="PS50911"/>
    </source>
</evidence>
<dbReference type="InterPro" id="IPR003646">
    <property type="entry name" value="SH3-like_bac-type"/>
</dbReference>
<feature type="domain" description="Peptidase C51" evidence="3">
    <location>
        <begin position="75"/>
        <end position="208"/>
    </location>
</feature>
<dbReference type="InterPro" id="IPR038765">
    <property type="entry name" value="Papain-like_cys_pep_sf"/>
</dbReference>
<dbReference type="AlphaFoldDB" id="A0ABD5AV38"/>